<dbReference type="NCBIfam" id="TIGR02451">
    <property type="entry name" value="anti_sig_ChrR"/>
    <property type="match status" value="1"/>
</dbReference>
<comment type="caution">
    <text evidence="2">The sequence shown here is derived from an EMBL/GenBank/DDBJ whole genome shotgun (WGS) entry which is preliminary data.</text>
</comment>
<dbReference type="Gene3D" id="2.60.120.10">
    <property type="entry name" value="Jelly Rolls"/>
    <property type="match status" value="1"/>
</dbReference>
<dbReference type="Pfam" id="PF12973">
    <property type="entry name" value="Cupin_7"/>
    <property type="match status" value="1"/>
</dbReference>
<sequence>MIHHHPADDLLLGLAAGDLTGGAGVLTASHVESCAFCRERLRTLEVAAGMLLEDLSPAALSADALARTMAAIDAPPPSAATTPGARLPPAPEGMKWPRALGDCTATPWRWIGPGMRWSRVTVPSDPAAKVFLLRIGAGRKLAMHTHAGMELTQVLYGRFHDGRELFAEGDFDETDSTVHHQPEVLASGECICLAYVGGAMVFKGMLARTLGALMGM</sequence>
<dbReference type="InterPro" id="IPR012807">
    <property type="entry name" value="Anti-sigma_ChrR"/>
</dbReference>
<evidence type="ECO:0000313" key="3">
    <source>
        <dbReference type="Proteomes" id="UP001365846"/>
    </source>
</evidence>
<dbReference type="Gene3D" id="1.10.10.1320">
    <property type="entry name" value="Anti-sigma factor, zinc-finger domain"/>
    <property type="match status" value="1"/>
</dbReference>
<dbReference type="RefSeq" id="WP_340358472.1">
    <property type="nucleotide sequence ID" value="NZ_JBBKZU010000008.1"/>
</dbReference>
<evidence type="ECO:0000313" key="2">
    <source>
        <dbReference type="EMBL" id="MEJ8813229.1"/>
    </source>
</evidence>
<dbReference type="InterPro" id="IPR025979">
    <property type="entry name" value="ChrR-like_cupin_dom"/>
</dbReference>
<dbReference type="InterPro" id="IPR014710">
    <property type="entry name" value="RmlC-like_jellyroll"/>
</dbReference>
<name>A0ABU8VJY8_9BURK</name>
<dbReference type="EMBL" id="JBBKZU010000008">
    <property type="protein sequence ID" value="MEJ8813229.1"/>
    <property type="molecule type" value="Genomic_DNA"/>
</dbReference>
<accession>A0ABU8VJY8</accession>
<proteinExistence type="predicted"/>
<protein>
    <submittedName>
        <fullName evidence="2">ChrR family anti-sigma-E factor</fullName>
    </submittedName>
</protein>
<dbReference type="InterPro" id="IPR041916">
    <property type="entry name" value="Anti_sigma_zinc_sf"/>
</dbReference>
<evidence type="ECO:0000259" key="1">
    <source>
        <dbReference type="Pfam" id="PF12973"/>
    </source>
</evidence>
<dbReference type="CDD" id="cd20301">
    <property type="entry name" value="cupin_ChrR"/>
    <property type="match status" value="1"/>
</dbReference>
<dbReference type="InterPro" id="IPR011051">
    <property type="entry name" value="RmlC_Cupin_sf"/>
</dbReference>
<keyword evidence="3" id="KW-1185">Reference proteome</keyword>
<organism evidence="2 3">
    <name type="scientific">Variovorax ureilyticus</name>
    <dbReference type="NCBI Taxonomy" id="1836198"/>
    <lineage>
        <taxon>Bacteria</taxon>
        <taxon>Pseudomonadati</taxon>
        <taxon>Pseudomonadota</taxon>
        <taxon>Betaproteobacteria</taxon>
        <taxon>Burkholderiales</taxon>
        <taxon>Comamonadaceae</taxon>
        <taxon>Variovorax</taxon>
    </lineage>
</organism>
<feature type="domain" description="ChrR-like cupin" evidence="1">
    <location>
        <begin position="99"/>
        <end position="193"/>
    </location>
</feature>
<reference evidence="2 3" key="1">
    <citation type="submission" date="2024-03" db="EMBL/GenBank/DDBJ databases">
        <title>Novel species of the genus Variovorax.</title>
        <authorList>
            <person name="Liu Q."/>
            <person name="Xin Y.-H."/>
        </authorList>
    </citation>
    <scope>NUCLEOTIDE SEQUENCE [LARGE SCALE GENOMIC DNA]</scope>
    <source>
        <strain evidence="2 3">KACC 18899</strain>
    </source>
</reference>
<dbReference type="Proteomes" id="UP001365846">
    <property type="component" value="Unassembled WGS sequence"/>
</dbReference>
<dbReference type="SUPFAM" id="SSF51182">
    <property type="entry name" value="RmlC-like cupins"/>
    <property type="match status" value="1"/>
</dbReference>
<gene>
    <name evidence="2" type="ORF">WKW77_19235</name>
</gene>